<name>A0AAW2S718_SESRA</name>
<proteinExistence type="predicted"/>
<organism evidence="1">
    <name type="scientific">Sesamum radiatum</name>
    <name type="common">Black benniseed</name>
    <dbReference type="NCBI Taxonomy" id="300843"/>
    <lineage>
        <taxon>Eukaryota</taxon>
        <taxon>Viridiplantae</taxon>
        <taxon>Streptophyta</taxon>
        <taxon>Embryophyta</taxon>
        <taxon>Tracheophyta</taxon>
        <taxon>Spermatophyta</taxon>
        <taxon>Magnoliopsida</taxon>
        <taxon>eudicotyledons</taxon>
        <taxon>Gunneridae</taxon>
        <taxon>Pentapetalae</taxon>
        <taxon>asterids</taxon>
        <taxon>lamiids</taxon>
        <taxon>Lamiales</taxon>
        <taxon>Pedaliaceae</taxon>
        <taxon>Sesamum</taxon>
    </lineage>
</organism>
<evidence type="ECO:0000313" key="1">
    <source>
        <dbReference type="EMBL" id="KAL0388259.1"/>
    </source>
</evidence>
<dbReference type="EMBL" id="JACGWJ010000011">
    <property type="protein sequence ID" value="KAL0388259.1"/>
    <property type="molecule type" value="Genomic_DNA"/>
</dbReference>
<gene>
    <name evidence="1" type="ORF">Sradi_2707700</name>
</gene>
<sequence>MNGSRRFAAWATATPPRLSGRQGIWARRRRRPEQLWATAMATSSPNSLWARRRRRLELFWARRRRRLELFWATAIRGRWRWRWPALLGGAATTTRVGNFNPNLKNSPRTRPVWGGSGMPFFEFGAGLGQLKLAPAGSGAGYGSCLEPASLDPAPAPVGTGRNF</sequence>
<dbReference type="AlphaFoldDB" id="A0AAW2S718"/>
<accession>A0AAW2S718</accession>
<reference evidence="1" key="1">
    <citation type="submission" date="2020-06" db="EMBL/GenBank/DDBJ databases">
        <authorList>
            <person name="Li T."/>
            <person name="Hu X."/>
            <person name="Zhang T."/>
            <person name="Song X."/>
            <person name="Zhang H."/>
            <person name="Dai N."/>
            <person name="Sheng W."/>
            <person name="Hou X."/>
            <person name="Wei L."/>
        </authorList>
    </citation>
    <scope>NUCLEOTIDE SEQUENCE</scope>
    <source>
        <strain evidence="1">G02</strain>
        <tissue evidence="1">Leaf</tissue>
    </source>
</reference>
<reference evidence="1" key="2">
    <citation type="journal article" date="2024" name="Plant">
        <title>Genomic evolution and insights into agronomic trait innovations of Sesamum species.</title>
        <authorList>
            <person name="Miao H."/>
            <person name="Wang L."/>
            <person name="Qu L."/>
            <person name="Liu H."/>
            <person name="Sun Y."/>
            <person name="Le M."/>
            <person name="Wang Q."/>
            <person name="Wei S."/>
            <person name="Zheng Y."/>
            <person name="Lin W."/>
            <person name="Duan Y."/>
            <person name="Cao H."/>
            <person name="Xiong S."/>
            <person name="Wang X."/>
            <person name="Wei L."/>
            <person name="Li C."/>
            <person name="Ma Q."/>
            <person name="Ju M."/>
            <person name="Zhao R."/>
            <person name="Li G."/>
            <person name="Mu C."/>
            <person name="Tian Q."/>
            <person name="Mei H."/>
            <person name="Zhang T."/>
            <person name="Gao T."/>
            <person name="Zhang H."/>
        </authorList>
    </citation>
    <scope>NUCLEOTIDE SEQUENCE</scope>
    <source>
        <strain evidence="1">G02</strain>
    </source>
</reference>
<comment type="caution">
    <text evidence="1">The sequence shown here is derived from an EMBL/GenBank/DDBJ whole genome shotgun (WGS) entry which is preliminary data.</text>
</comment>
<protein>
    <submittedName>
        <fullName evidence="1">Uncharacterized protein</fullName>
    </submittedName>
</protein>